<dbReference type="EMBL" id="MT142871">
    <property type="protein sequence ID" value="QJA89816.1"/>
    <property type="molecule type" value="Genomic_DNA"/>
</dbReference>
<dbReference type="AlphaFoldDB" id="A0A6M3L561"/>
<reference evidence="2" key="1">
    <citation type="submission" date="2020-03" db="EMBL/GenBank/DDBJ databases">
        <title>The deep terrestrial virosphere.</title>
        <authorList>
            <person name="Holmfeldt K."/>
            <person name="Nilsson E."/>
            <person name="Simone D."/>
            <person name="Lopez-Fernandez M."/>
            <person name="Wu X."/>
            <person name="de Brujin I."/>
            <person name="Lundin D."/>
            <person name="Andersson A."/>
            <person name="Bertilsson S."/>
            <person name="Dopson M."/>
        </authorList>
    </citation>
    <scope>NUCLEOTIDE SEQUENCE</scope>
    <source>
        <strain evidence="1">MM415A04273</strain>
        <strain evidence="2">MM415B02492</strain>
    </source>
</reference>
<organism evidence="2">
    <name type="scientific">viral metagenome</name>
    <dbReference type="NCBI Taxonomy" id="1070528"/>
    <lineage>
        <taxon>unclassified sequences</taxon>
        <taxon>metagenomes</taxon>
        <taxon>organismal metagenomes</taxon>
    </lineage>
</organism>
<evidence type="ECO:0000313" key="2">
    <source>
        <dbReference type="EMBL" id="QJA89816.1"/>
    </source>
</evidence>
<accession>A0A6M3L561</accession>
<proteinExistence type="predicted"/>
<dbReference type="EMBL" id="MT141737">
    <property type="protein sequence ID" value="QJA69805.1"/>
    <property type="molecule type" value="Genomic_DNA"/>
</dbReference>
<evidence type="ECO:0000313" key="1">
    <source>
        <dbReference type="EMBL" id="QJA69805.1"/>
    </source>
</evidence>
<protein>
    <submittedName>
        <fullName evidence="2">Uncharacterized protein</fullName>
    </submittedName>
</protein>
<name>A0A6M3L561_9ZZZZ</name>
<gene>
    <name evidence="1" type="ORF">MM415A04273_0011</name>
    <name evidence="2" type="ORF">MM415B02492_0009</name>
</gene>
<sequence>MTESWKIKLEESKKQFPKHRTRPFMNNLAQTERIVTEIVRISPKVVRKRKIIVTN</sequence>